<dbReference type="NCBIfam" id="TIGR00408">
    <property type="entry name" value="proS_fam_I"/>
    <property type="match status" value="1"/>
</dbReference>
<gene>
    <name evidence="9" type="primary">proS</name>
    <name evidence="11" type="ORF">HNQ60_002050</name>
</gene>
<evidence type="ECO:0000256" key="2">
    <source>
        <dbReference type="ARBA" id="ARBA00022598"/>
    </source>
</evidence>
<dbReference type="Gene3D" id="3.30.930.10">
    <property type="entry name" value="Bira Bifunctional Protein, Domain 2"/>
    <property type="match status" value="1"/>
</dbReference>
<dbReference type="Proteomes" id="UP000588068">
    <property type="component" value="Unassembled WGS sequence"/>
</dbReference>
<proteinExistence type="inferred from homology"/>
<dbReference type="InterPro" id="IPR036621">
    <property type="entry name" value="Anticodon-bd_dom_sf"/>
</dbReference>
<protein>
    <recommendedName>
        <fullName evidence="9">Proline--tRNA ligase</fullName>
        <ecNumber evidence="9">6.1.1.15</ecNumber>
    </recommendedName>
    <alternativeName>
        <fullName evidence="9">Prolyl-tRNA synthetase</fullName>
        <shortName evidence="9">ProRS</shortName>
    </alternativeName>
</protein>
<dbReference type="Gene3D" id="3.40.50.800">
    <property type="entry name" value="Anticodon-binding domain"/>
    <property type="match status" value="1"/>
</dbReference>
<dbReference type="InterPro" id="IPR006195">
    <property type="entry name" value="aa-tRNA-synth_II"/>
</dbReference>
<dbReference type="SUPFAM" id="SSF55681">
    <property type="entry name" value="Class II aaRS and biotin synthetases"/>
    <property type="match status" value="1"/>
</dbReference>
<dbReference type="GO" id="GO:0005737">
    <property type="term" value="C:cytoplasm"/>
    <property type="evidence" value="ECO:0007669"/>
    <property type="project" value="UniProtKB-SubCell"/>
</dbReference>
<dbReference type="SUPFAM" id="SSF64586">
    <property type="entry name" value="C-terminal domain of ProRS"/>
    <property type="match status" value="1"/>
</dbReference>
<dbReference type="FunFam" id="3.30.930.10:FF:000023">
    <property type="entry name" value="Proline--tRNA ligase"/>
    <property type="match status" value="1"/>
</dbReference>
<evidence type="ECO:0000256" key="6">
    <source>
        <dbReference type="ARBA" id="ARBA00023146"/>
    </source>
</evidence>
<dbReference type="RefSeq" id="WP_184331272.1">
    <property type="nucleotide sequence ID" value="NZ_JACHHZ010000002.1"/>
</dbReference>
<dbReference type="CDD" id="cd00778">
    <property type="entry name" value="ProRS_core_arch_euk"/>
    <property type="match status" value="1"/>
</dbReference>
<evidence type="ECO:0000313" key="11">
    <source>
        <dbReference type="EMBL" id="MBB6093172.1"/>
    </source>
</evidence>
<accession>A0A841HM53</accession>
<dbReference type="AlphaFoldDB" id="A0A841HM53"/>
<comment type="function">
    <text evidence="9">Catalyzes the attachment of proline to tRNA(Pro) in a two-step reaction: proline is first activated by ATP to form Pro-AMP and then transferred to the acceptor end of tRNA(Pro).</text>
</comment>
<evidence type="ECO:0000256" key="5">
    <source>
        <dbReference type="ARBA" id="ARBA00022917"/>
    </source>
</evidence>
<comment type="subcellular location">
    <subcellularLocation>
        <location evidence="9">Cytoplasm</location>
    </subcellularLocation>
</comment>
<comment type="catalytic activity">
    <reaction evidence="7 9">
        <text>tRNA(Pro) + L-proline + ATP = L-prolyl-tRNA(Pro) + AMP + diphosphate</text>
        <dbReference type="Rhea" id="RHEA:14305"/>
        <dbReference type="Rhea" id="RHEA-COMP:9700"/>
        <dbReference type="Rhea" id="RHEA-COMP:9702"/>
        <dbReference type="ChEBI" id="CHEBI:30616"/>
        <dbReference type="ChEBI" id="CHEBI:33019"/>
        <dbReference type="ChEBI" id="CHEBI:60039"/>
        <dbReference type="ChEBI" id="CHEBI:78442"/>
        <dbReference type="ChEBI" id="CHEBI:78532"/>
        <dbReference type="ChEBI" id="CHEBI:456215"/>
        <dbReference type="EC" id="6.1.1.15"/>
    </reaction>
</comment>
<dbReference type="EMBL" id="JACHHZ010000002">
    <property type="protein sequence ID" value="MBB6093172.1"/>
    <property type="molecule type" value="Genomic_DNA"/>
</dbReference>
<dbReference type="InterPro" id="IPR045864">
    <property type="entry name" value="aa-tRNA-synth_II/BPL/LPL"/>
</dbReference>
<keyword evidence="1 9" id="KW-0963">Cytoplasm</keyword>
<dbReference type="Pfam" id="PF00587">
    <property type="entry name" value="tRNA-synt_2b"/>
    <property type="match status" value="1"/>
</dbReference>
<evidence type="ECO:0000256" key="9">
    <source>
        <dbReference type="HAMAP-Rule" id="MF_01571"/>
    </source>
</evidence>
<organism evidence="11 12">
    <name type="scientific">Povalibacter uvarum</name>
    <dbReference type="NCBI Taxonomy" id="732238"/>
    <lineage>
        <taxon>Bacteria</taxon>
        <taxon>Pseudomonadati</taxon>
        <taxon>Pseudomonadota</taxon>
        <taxon>Gammaproteobacteria</taxon>
        <taxon>Steroidobacterales</taxon>
        <taxon>Steroidobacteraceae</taxon>
        <taxon>Povalibacter</taxon>
    </lineage>
</organism>
<dbReference type="InterPro" id="IPR033721">
    <property type="entry name" value="ProRS_core_arch_euk"/>
</dbReference>
<dbReference type="Pfam" id="PF09180">
    <property type="entry name" value="ProRS-C_1"/>
    <property type="match status" value="1"/>
</dbReference>
<sequence length="508" mass="57874">MNKPRTAIAPTREENYAEWYQQVIRAADLAENSAVRGCMVIKPWGYALWENMQRVLDDMFKATGHQNAYFPLFIPLSFMQKEAAHVDGFAKECAVVTHHRLEAGPDGKLVPAGELDEPLIVRPTSETIIGDAFSRWVQSYRDLPLLINQWANVVRWEMRTRMFLRTTEFLWQEGHTAHATREDAIAETMRMLDVYATFVEEWMAVPVIKGEKTAGERFPGADNTYCIEAMMQDRKALQAGTSHFLGQNFAKASEIQFLDQNGTRQYAWTTSWGVSTRLIGSLIMTHSDDDGLVLPPKIAPAQIVIVPIYRSDDERPRVIEYCQRVAQELRAQRYADRPVSVIVDERDERGGEKVWQWIKKGVPVRLEIGPRDMEKDSLFVGRRDKGHKDKQSIARGEFVANVAATLQSIQDSLFARARQFREQHLQRIDTKEEFYRFFTAPPAPENAPTPIHGGFALTHFSGDVDLERRIKDDLGVTVRCIPLEKSEAGTCPFTGKPSAQRVVWAKAY</sequence>
<dbReference type="SMART" id="SM00946">
    <property type="entry name" value="ProRS-C_1"/>
    <property type="match status" value="1"/>
</dbReference>
<dbReference type="GO" id="GO:0017101">
    <property type="term" value="C:aminoacyl-tRNA synthetase multienzyme complex"/>
    <property type="evidence" value="ECO:0007669"/>
    <property type="project" value="TreeGrafter"/>
</dbReference>
<dbReference type="Gene3D" id="3.30.110.30">
    <property type="entry name" value="C-terminal domain of ProRS"/>
    <property type="match status" value="1"/>
</dbReference>
<dbReference type="InterPro" id="IPR002314">
    <property type="entry name" value="aa-tRNA-synt_IIb"/>
</dbReference>
<comment type="subunit">
    <text evidence="9">Homodimer.</text>
</comment>
<dbReference type="InterPro" id="IPR016061">
    <property type="entry name" value="Pro-tRNA_ligase_II_C"/>
</dbReference>
<dbReference type="PANTHER" id="PTHR43382">
    <property type="entry name" value="PROLYL-TRNA SYNTHETASE"/>
    <property type="match status" value="1"/>
</dbReference>
<keyword evidence="5 9" id="KW-0648">Protein biosynthesis</keyword>
<dbReference type="GO" id="GO:0004827">
    <property type="term" value="F:proline-tRNA ligase activity"/>
    <property type="evidence" value="ECO:0007669"/>
    <property type="project" value="UniProtKB-UniRule"/>
</dbReference>
<comment type="similarity">
    <text evidence="8 9">Belongs to the class-II aminoacyl-tRNA synthetase family. ProS type 3 subfamily.</text>
</comment>
<keyword evidence="4 9" id="KW-0067">ATP-binding</keyword>
<feature type="domain" description="Aminoacyl-transfer RNA synthetases class-II family profile" evidence="10">
    <location>
        <begin position="31"/>
        <end position="295"/>
    </location>
</feature>
<name>A0A841HM53_9GAMM</name>
<keyword evidence="2 9" id="KW-0436">Ligase</keyword>
<dbReference type="EC" id="6.1.1.15" evidence="9"/>
<evidence type="ECO:0000256" key="4">
    <source>
        <dbReference type="ARBA" id="ARBA00022840"/>
    </source>
</evidence>
<comment type="caution">
    <text evidence="11">The sequence shown here is derived from an EMBL/GenBank/DDBJ whole genome shotgun (WGS) entry which is preliminary data.</text>
</comment>
<dbReference type="GO" id="GO:0005524">
    <property type="term" value="F:ATP binding"/>
    <property type="evidence" value="ECO:0007669"/>
    <property type="project" value="UniProtKB-UniRule"/>
</dbReference>
<dbReference type="GO" id="GO:0006433">
    <property type="term" value="P:prolyl-tRNA aminoacylation"/>
    <property type="evidence" value="ECO:0007669"/>
    <property type="project" value="UniProtKB-UniRule"/>
</dbReference>
<evidence type="ECO:0000256" key="7">
    <source>
        <dbReference type="ARBA" id="ARBA00047671"/>
    </source>
</evidence>
<evidence type="ECO:0000313" key="12">
    <source>
        <dbReference type="Proteomes" id="UP000588068"/>
    </source>
</evidence>
<keyword evidence="6 9" id="KW-0030">Aminoacyl-tRNA synthetase</keyword>
<dbReference type="PROSITE" id="PS50862">
    <property type="entry name" value="AA_TRNA_LIGASE_II"/>
    <property type="match status" value="1"/>
</dbReference>
<dbReference type="InterPro" id="IPR004154">
    <property type="entry name" value="Anticodon-bd"/>
</dbReference>
<dbReference type="SUPFAM" id="SSF52954">
    <property type="entry name" value="Class II aaRS ABD-related"/>
    <property type="match status" value="1"/>
</dbReference>
<evidence type="ECO:0000256" key="1">
    <source>
        <dbReference type="ARBA" id="ARBA00022490"/>
    </source>
</evidence>
<keyword evidence="12" id="KW-1185">Reference proteome</keyword>
<dbReference type="Pfam" id="PF03129">
    <property type="entry name" value="HGTP_anticodon"/>
    <property type="match status" value="1"/>
</dbReference>
<reference evidence="11 12" key="1">
    <citation type="submission" date="2020-08" db="EMBL/GenBank/DDBJ databases">
        <title>Genomic Encyclopedia of Type Strains, Phase IV (KMG-IV): sequencing the most valuable type-strain genomes for metagenomic binning, comparative biology and taxonomic classification.</title>
        <authorList>
            <person name="Goeker M."/>
        </authorList>
    </citation>
    <scope>NUCLEOTIDE SEQUENCE [LARGE SCALE GENOMIC DNA]</scope>
    <source>
        <strain evidence="11 12">DSM 26723</strain>
    </source>
</reference>
<evidence type="ECO:0000259" key="10">
    <source>
        <dbReference type="PROSITE" id="PS50862"/>
    </source>
</evidence>
<dbReference type="PANTHER" id="PTHR43382:SF2">
    <property type="entry name" value="BIFUNCTIONAL GLUTAMATE_PROLINE--TRNA LIGASE"/>
    <property type="match status" value="1"/>
</dbReference>
<comment type="domain">
    <text evidence="9">Consists of three domains: the N-terminal catalytic domain, the anticodon-binding domain and the C-terminal extension.</text>
</comment>
<dbReference type="InterPro" id="IPR017449">
    <property type="entry name" value="Pro-tRNA_synth_II"/>
</dbReference>
<evidence type="ECO:0000256" key="8">
    <source>
        <dbReference type="ARBA" id="ARBA00060806"/>
    </source>
</evidence>
<keyword evidence="3 9" id="KW-0547">Nucleotide-binding</keyword>
<dbReference type="HAMAP" id="MF_01571">
    <property type="entry name" value="Pro_tRNA_synth_type3"/>
    <property type="match status" value="1"/>
</dbReference>
<dbReference type="InterPro" id="IPR004499">
    <property type="entry name" value="Pro-tRNA-ligase_IIa_arc-type"/>
</dbReference>
<evidence type="ECO:0000256" key="3">
    <source>
        <dbReference type="ARBA" id="ARBA00022741"/>
    </source>
</evidence>